<dbReference type="Proteomes" id="UP000235371">
    <property type="component" value="Unassembled WGS sequence"/>
</dbReference>
<reference evidence="1 2" key="1">
    <citation type="submission" date="2016-04" db="EMBL/GenBank/DDBJ databases">
        <title>A degradative enzymes factory behind the ericoid mycorrhizal symbiosis.</title>
        <authorList>
            <consortium name="DOE Joint Genome Institute"/>
            <person name="Martino E."/>
            <person name="Morin E."/>
            <person name="Grelet G."/>
            <person name="Kuo A."/>
            <person name="Kohler A."/>
            <person name="Daghino S."/>
            <person name="Barry K."/>
            <person name="Choi C."/>
            <person name="Cichocki N."/>
            <person name="Clum A."/>
            <person name="Copeland A."/>
            <person name="Hainaut M."/>
            <person name="Haridas S."/>
            <person name="Labutti K."/>
            <person name="Lindquist E."/>
            <person name="Lipzen A."/>
            <person name="Khouja H.-R."/>
            <person name="Murat C."/>
            <person name="Ohm R."/>
            <person name="Olson A."/>
            <person name="Spatafora J."/>
            <person name="Veneault-Fourrey C."/>
            <person name="Henrissat B."/>
            <person name="Grigoriev I."/>
            <person name="Martin F."/>
            <person name="Perotto S."/>
        </authorList>
    </citation>
    <scope>NUCLEOTIDE SEQUENCE [LARGE SCALE GENOMIC DNA]</scope>
    <source>
        <strain evidence="1 2">E</strain>
    </source>
</reference>
<accession>A0A2J6THR3</accession>
<proteinExistence type="predicted"/>
<dbReference type="OrthoDB" id="3479337at2759"/>
<evidence type="ECO:0000313" key="2">
    <source>
        <dbReference type="Proteomes" id="UP000235371"/>
    </source>
</evidence>
<sequence length="153" mass="16892">MATLSVMTMDIVPSVHCPLNQVDIYLSFTTATSLPRIDADLKVPDEDRKALVRMIVDHNMVGKLAIYLLHSHEPLKPGEVKLENKLETAPGNLHGLAFKIELKGGENETLCLIPYEFAKGPSPVAKDDIKVLDYIMVLANYIIKRGLADVLAL</sequence>
<dbReference type="EMBL" id="KZ613783">
    <property type="protein sequence ID" value="PMD62557.1"/>
    <property type="molecule type" value="Genomic_DNA"/>
</dbReference>
<dbReference type="GeneID" id="36590879"/>
<dbReference type="InParanoid" id="A0A2J6THR3"/>
<organism evidence="1 2">
    <name type="scientific">Hyaloscypha bicolor E</name>
    <dbReference type="NCBI Taxonomy" id="1095630"/>
    <lineage>
        <taxon>Eukaryota</taxon>
        <taxon>Fungi</taxon>
        <taxon>Dikarya</taxon>
        <taxon>Ascomycota</taxon>
        <taxon>Pezizomycotina</taxon>
        <taxon>Leotiomycetes</taxon>
        <taxon>Helotiales</taxon>
        <taxon>Hyaloscyphaceae</taxon>
        <taxon>Hyaloscypha</taxon>
        <taxon>Hyaloscypha bicolor</taxon>
    </lineage>
</organism>
<dbReference type="RefSeq" id="XP_024739461.1">
    <property type="nucleotide sequence ID" value="XM_024882802.1"/>
</dbReference>
<dbReference type="AlphaFoldDB" id="A0A2J6THR3"/>
<keyword evidence="2" id="KW-1185">Reference proteome</keyword>
<protein>
    <submittedName>
        <fullName evidence="1">Uncharacterized protein</fullName>
    </submittedName>
</protein>
<name>A0A2J6THR3_9HELO</name>
<gene>
    <name evidence="1" type="ORF">K444DRAFT_627476</name>
</gene>
<evidence type="ECO:0000313" key="1">
    <source>
        <dbReference type="EMBL" id="PMD62557.1"/>
    </source>
</evidence>